<organism evidence="1 2">
    <name type="scientific">Mycobacterium phage Amelie</name>
    <dbReference type="NCBI Taxonomy" id="1913035"/>
    <lineage>
        <taxon>Viruses</taxon>
        <taxon>Duplodnaviria</taxon>
        <taxon>Heunggongvirae</taxon>
        <taxon>Uroviricota</taxon>
        <taxon>Caudoviricetes</taxon>
        <taxon>Weiservirinae</taxon>
        <taxon>Anayavirus</taxon>
        <taxon>Anayavirus amelie</taxon>
    </lineage>
</organism>
<name>A0A1J0GQ58_9CAUD</name>
<keyword evidence="2" id="KW-1185">Reference proteome</keyword>
<dbReference type="Proteomes" id="UP000225217">
    <property type="component" value="Segment"/>
</dbReference>
<gene>
    <name evidence="1" type="ORF">SEA_AMELIE_69</name>
</gene>
<accession>A0A1J0GQ58</accession>
<evidence type="ECO:0000313" key="2">
    <source>
        <dbReference type="Proteomes" id="UP000225217"/>
    </source>
</evidence>
<reference evidence="1 2" key="1">
    <citation type="submission" date="2016-08" db="EMBL/GenBank/DDBJ databases">
        <authorList>
            <person name="Grinspan D."/>
            <person name="Erlich J."/>
            <person name="Cui Z.D."/>
            <person name="Khazanchi R."/>
            <person name="Shaffer C.D."/>
            <person name="Hafer-Weston K.A."/>
            <person name="Elgin S.C.R."/>
            <person name="Klyczek K."/>
            <person name="Garlena R.A."/>
            <person name="Russell D.A."/>
            <person name="Pope W.H."/>
            <person name="Jacobs-Sera D."/>
            <person name="Hendrix R.W."/>
            <person name="Hatfull G.F."/>
        </authorList>
    </citation>
    <scope>NUCLEOTIDE SEQUENCE [LARGE SCALE GENOMIC DNA]</scope>
</reference>
<dbReference type="EMBL" id="KX808132">
    <property type="protein sequence ID" value="APC43666.1"/>
    <property type="molecule type" value="Genomic_DNA"/>
</dbReference>
<sequence length="186" mass="20034">MGSAPVLFLDGPIANEVREVRTFERVDAPGEGMPGVFNVAKSRAVTPLADPHDALAFDHVTYTIKPNRLSYGPRWCAAVGRHVGDQLVVTIPYHPAVPERVGVDTFEDFLTGEADASLQRFAGTEGLQAVEVHEVWRGTRADAQEQLAREGQAAPGPCAALAARIDDPMVYVVFEAVAMPKVVADE</sequence>
<proteinExistence type="predicted"/>
<evidence type="ECO:0000313" key="1">
    <source>
        <dbReference type="EMBL" id="APC43666.1"/>
    </source>
</evidence>
<protein>
    <submittedName>
        <fullName evidence="1">Uncharacterized protein</fullName>
    </submittedName>
</protein>